<evidence type="ECO:0000256" key="1">
    <source>
        <dbReference type="SAM" id="MobiDB-lite"/>
    </source>
</evidence>
<proteinExistence type="predicted"/>
<feature type="compositionally biased region" description="Low complexity" evidence="1">
    <location>
        <begin position="76"/>
        <end position="88"/>
    </location>
</feature>
<sequence length="262" mass="29878">MKGLEYAKNAREFNGEYQEPRRSETFPQSGDANFRDGSSSQIYDDQQSINSSEHGQRMPRRRPQKSRDRRNSYAQSQLSGSKSPSSSSMNRFNSRAHKYSENERHRDNRDQQDVEMMEDENGANNWGGAKSGYSPYESEMNQLQPRQRQHAKSEDDIEYAQPGNSSVMKPSTRRRNPVSESSTVGSEVVGPSSSEVNKIAQDLDMSYAAQGPRFALKKENSFTEQPLQPMQTDTEADWTRYLMLVLIILLNLGFLVLFSHLS</sequence>
<feature type="region of interest" description="Disordered" evidence="1">
    <location>
        <begin position="1"/>
        <end position="193"/>
    </location>
</feature>
<evidence type="ECO:0000313" key="3">
    <source>
        <dbReference type="EMBL" id="CBY36079.1"/>
    </source>
</evidence>
<name>E4YKR8_OIKDI</name>
<feature type="compositionally biased region" description="Low complexity" evidence="1">
    <location>
        <begin position="38"/>
        <end position="52"/>
    </location>
</feature>
<evidence type="ECO:0000256" key="2">
    <source>
        <dbReference type="SAM" id="Phobius"/>
    </source>
</evidence>
<dbReference type="AlphaFoldDB" id="E4YKR8"/>
<feature type="compositionally biased region" description="Basic and acidic residues" evidence="1">
    <location>
        <begin position="98"/>
        <end position="112"/>
    </location>
</feature>
<keyword evidence="2" id="KW-0472">Membrane</keyword>
<gene>
    <name evidence="3" type="ORF">GSOID_T00028559001</name>
</gene>
<organism evidence="3">
    <name type="scientific">Oikopleura dioica</name>
    <name type="common">Tunicate</name>
    <dbReference type="NCBI Taxonomy" id="34765"/>
    <lineage>
        <taxon>Eukaryota</taxon>
        <taxon>Metazoa</taxon>
        <taxon>Chordata</taxon>
        <taxon>Tunicata</taxon>
        <taxon>Appendicularia</taxon>
        <taxon>Copelata</taxon>
        <taxon>Oikopleuridae</taxon>
        <taxon>Oikopleura</taxon>
    </lineage>
</organism>
<protein>
    <submittedName>
        <fullName evidence="3">Uncharacterized protein</fullName>
    </submittedName>
</protein>
<dbReference type="Proteomes" id="UP000011014">
    <property type="component" value="Unassembled WGS sequence"/>
</dbReference>
<feature type="compositionally biased region" description="Low complexity" evidence="1">
    <location>
        <begin position="178"/>
        <end position="193"/>
    </location>
</feature>
<feature type="compositionally biased region" description="Basic and acidic residues" evidence="1">
    <location>
        <begin position="8"/>
        <end position="24"/>
    </location>
</feature>
<accession>E4YKR8</accession>
<keyword evidence="2" id="KW-0812">Transmembrane</keyword>
<feature type="transmembrane region" description="Helical" evidence="2">
    <location>
        <begin position="238"/>
        <end position="258"/>
    </location>
</feature>
<keyword evidence="2" id="KW-1133">Transmembrane helix</keyword>
<reference evidence="3" key="1">
    <citation type="journal article" date="2010" name="Science">
        <title>Plasticity of animal genome architecture unmasked by rapid evolution of a pelagic tunicate.</title>
        <authorList>
            <person name="Denoeud F."/>
            <person name="Henriet S."/>
            <person name="Mungpakdee S."/>
            <person name="Aury J.M."/>
            <person name="Da Silva C."/>
            <person name="Brinkmann H."/>
            <person name="Mikhaleva J."/>
            <person name="Olsen L.C."/>
            <person name="Jubin C."/>
            <person name="Canestro C."/>
            <person name="Bouquet J.M."/>
            <person name="Danks G."/>
            <person name="Poulain J."/>
            <person name="Campsteijn C."/>
            <person name="Adamski M."/>
            <person name="Cross I."/>
            <person name="Yadetie F."/>
            <person name="Muffato M."/>
            <person name="Louis A."/>
            <person name="Butcher S."/>
            <person name="Tsagkogeorga G."/>
            <person name="Konrad A."/>
            <person name="Singh S."/>
            <person name="Jensen M.F."/>
            <person name="Cong E.H."/>
            <person name="Eikeseth-Otteraa H."/>
            <person name="Noel B."/>
            <person name="Anthouard V."/>
            <person name="Porcel B.M."/>
            <person name="Kachouri-Lafond R."/>
            <person name="Nishino A."/>
            <person name="Ugolini M."/>
            <person name="Chourrout P."/>
            <person name="Nishida H."/>
            <person name="Aasland R."/>
            <person name="Huzurbazar S."/>
            <person name="Westhof E."/>
            <person name="Delsuc F."/>
            <person name="Lehrach H."/>
            <person name="Reinhardt R."/>
            <person name="Weissenbach J."/>
            <person name="Roy S.W."/>
            <person name="Artiguenave F."/>
            <person name="Postlethwait J.H."/>
            <person name="Manak J.R."/>
            <person name="Thompson E.M."/>
            <person name="Jaillon O."/>
            <person name="Du Pasquier L."/>
            <person name="Boudinot P."/>
            <person name="Liberles D.A."/>
            <person name="Volff J.N."/>
            <person name="Philippe H."/>
            <person name="Lenhard B."/>
            <person name="Roest Crollius H."/>
            <person name="Wincker P."/>
            <person name="Chourrout D."/>
        </authorList>
    </citation>
    <scope>NUCLEOTIDE SEQUENCE [LARGE SCALE GENOMIC DNA]</scope>
</reference>
<dbReference type="EMBL" id="FN654719">
    <property type="protein sequence ID" value="CBY36079.1"/>
    <property type="molecule type" value="Genomic_DNA"/>
</dbReference>